<dbReference type="Pfam" id="PF01380">
    <property type="entry name" value="SIS"/>
    <property type="match status" value="1"/>
</dbReference>
<gene>
    <name evidence="6" type="ORF">C0630_00810</name>
</gene>
<evidence type="ECO:0000259" key="4">
    <source>
        <dbReference type="PROSITE" id="PS51071"/>
    </source>
</evidence>
<keyword evidence="2" id="KW-0238">DNA-binding</keyword>
<dbReference type="PANTHER" id="PTHR30514:SF18">
    <property type="entry name" value="RPIR-FAMILY TRANSCRIPTIONAL REGULATOR"/>
    <property type="match status" value="1"/>
</dbReference>
<dbReference type="InterPro" id="IPR035472">
    <property type="entry name" value="RpiR-like_SIS"/>
</dbReference>
<evidence type="ECO:0000313" key="7">
    <source>
        <dbReference type="Proteomes" id="UP000235015"/>
    </source>
</evidence>
<accession>A0A2N6D1B4</accession>
<name>A0A2N6D1B4_9GAMM</name>
<feature type="domain" description="HTH rpiR-type" evidence="4">
    <location>
        <begin position="26"/>
        <end position="102"/>
    </location>
</feature>
<dbReference type="SUPFAM" id="SSF53697">
    <property type="entry name" value="SIS domain"/>
    <property type="match status" value="1"/>
</dbReference>
<dbReference type="InterPro" id="IPR047640">
    <property type="entry name" value="RpiR-like"/>
</dbReference>
<dbReference type="InterPro" id="IPR046348">
    <property type="entry name" value="SIS_dom_sf"/>
</dbReference>
<dbReference type="Proteomes" id="UP000235015">
    <property type="component" value="Unassembled WGS sequence"/>
</dbReference>
<keyword evidence="1" id="KW-0805">Transcription regulation</keyword>
<feature type="domain" description="SIS" evidence="5">
    <location>
        <begin position="153"/>
        <end position="290"/>
    </location>
</feature>
<dbReference type="Gene3D" id="1.10.10.10">
    <property type="entry name" value="Winged helix-like DNA-binding domain superfamily/Winged helix DNA-binding domain"/>
    <property type="match status" value="1"/>
</dbReference>
<dbReference type="SUPFAM" id="SSF46689">
    <property type="entry name" value="Homeodomain-like"/>
    <property type="match status" value="1"/>
</dbReference>
<dbReference type="GO" id="GO:0003677">
    <property type="term" value="F:DNA binding"/>
    <property type="evidence" value="ECO:0007669"/>
    <property type="project" value="UniProtKB-KW"/>
</dbReference>
<dbReference type="AlphaFoldDB" id="A0A2N6D1B4"/>
<reference evidence="6 7" key="1">
    <citation type="submission" date="2017-11" db="EMBL/GenBank/DDBJ databases">
        <title>Genome-resolved metagenomics identifies genetic mobility, metabolic interactions, and unexpected diversity in perchlorate-reducing communities.</title>
        <authorList>
            <person name="Barnum T.P."/>
            <person name="Figueroa I.A."/>
            <person name="Carlstrom C.I."/>
            <person name="Lucas L.N."/>
            <person name="Engelbrektson A.L."/>
            <person name="Coates J.D."/>
        </authorList>
    </citation>
    <scope>NUCLEOTIDE SEQUENCE [LARGE SCALE GENOMIC DNA]</scope>
    <source>
        <strain evidence="6">BM301</strain>
    </source>
</reference>
<dbReference type="GO" id="GO:1901135">
    <property type="term" value="P:carbohydrate derivative metabolic process"/>
    <property type="evidence" value="ECO:0007669"/>
    <property type="project" value="InterPro"/>
</dbReference>
<dbReference type="CDD" id="cd05013">
    <property type="entry name" value="SIS_RpiR"/>
    <property type="match status" value="1"/>
</dbReference>
<dbReference type="EMBL" id="PKUN01000001">
    <property type="protein sequence ID" value="PLX63478.1"/>
    <property type="molecule type" value="Genomic_DNA"/>
</dbReference>
<keyword evidence="3" id="KW-0804">Transcription</keyword>
<dbReference type="GO" id="GO:0003700">
    <property type="term" value="F:DNA-binding transcription factor activity"/>
    <property type="evidence" value="ECO:0007669"/>
    <property type="project" value="InterPro"/>
</dbReference>
<evidence type="ECO:0000256" key="1">
    <source>
        <dbReference type="ARBA" id="ARBA00023015"/>
    </source>
</evidence>
<dbReference type="Gene3D" id="3.40.50.10490">
    <property type="entry name" value="Glucose-6-phosphate isomerase like protein, domain 1"/>
    <property type="match status" value="1"/>
</dbReference>
<dbReference type="PANTHER" id="PTHR30514">
    <property type="entry name" value="GLUCOKINASE"/>
    <property type="match status" value="1"/>
</dbReference>
<dbReference type="Pfam" id="PF01418">
    <property type="entry name" value="HTH_6"/>
    <property type="match status" value="1"/>
</dbReference>
<evidence type="ECO:0000259" key="5">
    <source>
        <dbReference type="PROSITE" id="PS51464"/>
    </source>
</evidence>
<organism evidence="6 7">
    <name type="scientific">Sedimenticola selenatireducens</name>
    <dbReference type="NCBI Taxonomy" id="191960"/>
    <lineage>
        <taxon>Bacteria</taxon>
        <taxon>Pseudomonadati</taxon>
        <taxon>Pseudomonadota</taxon>
        <taxon>Gammaproteobacteria</taxon>
        <taxon>Chromatiales</taxon>
        <taxon>Sedimenticolaceae</taxon>
        <taxon>Sedimenticola</taxon>
    </lineage>
</organism>
<proteinExistence type="predicted"/>
<dbReference type="STRING" id="1111735.GCA_000428045_03279"/>
<dbReference type="InterPro" id="IPR036388">
    <property type="entry name" value="WH-like_DNA-bd_sf"/>
</dbReference>
<dbReference type="InterPro" id="IPR000281">
    <property type="entry name" value="HTH_RpiR"/>
</dbReference>
<evidence type="ECO:0000313" key="6">
    <source>
        <dbReference type="EMBL" id="PLX63478.1"/>
    </source>
</evidence>
<dbReference type="PROSITE" id="PS51464">
    <property type="entry name" value="SIS"/>
    <property type="match status" value="1"/>
</dbReference>
<comment type="caution">
    <text evidence="6">The sequence shown here is derived from an EMBL/GenBank/DDBJ whole genome shotgun (WGS) entry which is preliminary data.</text>
</comment>
<dbReference type="GO" id="GO:0097367">
    <property type="term" value="F:carbohydrate derivative binding"/>
    <property type="evidence" value="ECO:0007669"/>
    <property type="project" value="InterPro"/>
</dbReference>
<dbReference type="RefSeq" id="WP_273437259.1">
    <property type="nucleotide sequence ID" value="NZ_PKUN01000001.1"/>
</dbReference>
<dbReference type="InterPro" id="IPR009057">
    <property type="entry name" value="Homeodomain-like_sf"/>
</dbReference>
<evidence type="ECO:0000256" key="2">
    <source>
        <dbReference type="ARBA" id="ARBA00023125"/>
    </source>
</evidence>
<protein>
    <submittedName>
        <fullName evidence="6">RpiR family transcriptional regulator</fullName>
    </submittedName>
</protein>
<dbReference type="PROSITE" id="PS51071">
    <property type="entry name" value="HTH_RPIR"/>
    <property type="match status" value="1"/>
</dbReference>
<sequence>MDSQRQNATGMESVNRPQSLEQLSRLLADLKSGTAELKVGKRALEVLDGMITYPKQSAISSISHLAKTFDVNPSTLTRLAKSLGYKGFAELQKIFRDYTAGTENFYSRRAGQLFQREDNRHEGMHLATRIANEETQNIASMVDNLNSKTLDGVVDLLVHAPRIRTHGLRQSYPIANYLSYGLGLIRNNVSVLSIAEHGIIHGISQLEPGDLLFTIGCAPYTRSTVTASQVAREQGVAVVTITDNHASPLAASASYTFISPTSGTFFSNSMSASLVLIEVLLSLVARKLGDKALDSLMRYEKLIGKMQFEI</sequence>
<dbReference type="InterPro" id="IPR001347">
    <property type="entry name" value="SIS_dom"/>
</dbReference>
<evidence type="ECO:0000256" key="3">
    <source>
        <dbReference type="ARBA" id="ARBA00023163"/>
    </source>
</evidence>